<protein>
    <recommendedName>
        <fullName evidence="7">SpaA-like prealbumin fold domain-containing protein</fullName>
    </recommendedName>
</protein>
<evidence type="ECO:0000313" key="9">
    <source>
        <dbReference type="Proteomes" id="UP000263232"/>
    </source>
</evidence>
<keyword evidence="5" id="KW-0812">Transmembrane</keyword>
<evidence type="ECO:0000256" key="2">
    <source>
        <dbReference type="ARBA" id="ARBA00022525"/>
    </source>
</evidence>
<dbReference type="AlphaFoldDB" id="A0A347WMT3"/>
<gene>
    <name evidence="8" type="ORF">CL176_10515</name>
</gene>
<dbReference type="PANTHER" id="PTHR36108:SF13">
    <property type="entry name" value="COLOSSIN-B-RELATED"/>
    <property type="match status" value="1"/>
</dbReference>
<dbReference type="RefSeq" id="WP_118991249.1">
    <property type="nucleotide sequence ID" value="NZ_CP023434.1"/>
</dbReference>
<feature type="compositionally biased region" description="Basic and acidic residues" evidence="4">
    <location>
        <begin position="877"/>
        <end position="893"/>
    </location>
</feature>
<evidence type="ECO:0000256" key="5">
    <source>
        <dbReference type="SAM" id="Phobius"/>
    </source>
</evidence>
<feature type="domain" description="SpaA-like prealbumin fold" evidence="7">
    <location>
        <begin position="754"/>
        <end position="824"/>
    </location>
</feature>
<feature type="transmembrane region" description="Helical" evidence="5">
    <location>
        <begin position="1046"/>
        <end position="1065"/>
    </location>
</feature>
<keyword evidence="3 6" id="KW-0732">Signal</keyword>
<evidence type="ECO:0000256" key="6">
    <source>
        <dbReference type="SAM" id="SignalP"/>
    </source>
</evidence>
<accession>A0A347WMT3</accession>
<evidence type="ECO:0000259" key="7">
    <source>
        <dbReference type="Pfam" id="PF17802"/>
    </source>
</evidence>
<evidence type="ECO:0000256" key="1">
    <source>
        <dbReference type="ARBA" id="ARBA00007257"/>
    </source>
</evidence>
<feature type="chain" id="PRO_5039068575" description="SpaA-like prealbumin fold domain-containing protein" evidence="6">
    <location>
        <begin position="21"/>
        <end position="1072"/>
    </location>
</feature>
<dbReference type="OrthoDB" id="2139979at2"/>
<dbReference type="KEGG" id="abae:CL176_10515"/>
<reference evidence="8 9" key="1">
    <citation type="submission" date="2017-09" db="EMBL/GenBank/DDBJ databases">
        <title>Complete genome sequence of Oxytococcus suis strain ZY16052.</title>
        <authorList>
            <person name="Li F."/>
        </authorList>
    </citation>
    <scope>NUCLEOTIDE SEQUENCE [LARGE SCALE GENOMIC DNA]</scope>
    <source>
        <strain evidence="8 9">ZY16052</strain>
    </source>
</reference>
<feature type="signal peptide" evidence="6">
    <location>
        <begin position="1"/>
        <end position="20"/>
    </location>
</feature>
<dbReference type="Pfam" id="PF17802">
    <property type="entry name" value="SpaA"/>
    <property type="match status" value="2"/>
</dbReference>
<name>A0A347WMT3_9LACT</name>
<dbReference type="InterPro" id="IPR041033">
    <property type="entry name" value="SpaA_PFL_dom_1"/>
</dbReference>
<organism evidence="8 9">
    <name type="scientific">Suicoccus acidiformans</name>
    <dbReference type="NCBI Taxonomy" id="2036206"/>
    <lineage>
        <taxon>Bacteria</taxon>
        <taxon>Bacillati</taxon>
        <taxon>Bacillota</taxon>
        <taxon>Bacilli</taxon>
        <taxon>Lactobacillales</taxon>
        <taxon>Aerococcaceae</taxon>
        <taxon>Suicoccus</taxon>
    </lineage>
</organism>
<evidence type="ECO:0000313" key="8">
    <source>
        <dbReference type="EMBL" id="AXY26390.1"/>
    </source>
</evidence>
<feature type="domain" description="SpaA-like prealbumin fold" evidence="7">
    <location>
        <begin position="493"/>
        <end position="563"/>
    </location>
</feature>
<dbReference type="InterPro" id="IPR013783">
    <property type="entry name" value="Ig-like_fold"/>
</dbReference>
<keyword evidence="9" id="KW-1185">Reference proteome</keyword>
<dbReference type="PROSITE" id="PS51257">
    <property type="entry name" value="PROKAR_LIPOPROTEIN"/>
    <property type="match status" value="1"/>
</dbReference>
<feature type="compositionally biased region" description="Polar residues" evidence="4">
    <location>
        <begin position="863"/>
        <end position="876"/>
    </location>
</feature>
<feature type="compositionally biased region" description="Low complexity" evidence="4">
    <location>
        <begin position="830"/>
        <end position="862"/>
    </location>
</feature>
<evidence type="ECO:0000256" key="4">
    <source>
        <dbReference type="SAM" id="MobiDB-lite"/>
    </source>
</evidence>
<evidence type="ECO:0000256" key="3">
    <source>
        <dbReference type="ARBA" id="ARBA00022729"/>
    </source>
</evidence>
<keyword evidence="2" id="KW-0964">Secreted</keyword>
<comment type="similarity">
    <text evidence="1">Belongs to the serine-aspartate repeat-containing protein (SDr) family.</text>
</comment>
<keyword evidence="5" id="KW-0472">Membrane</keyword>
<proteinExistence type="inferred from homology"/>
<dbReference type="Gene3D" id="2.60.40.10">
    <property type="entry name" value="Immunoglobulins"/>
    <property type="match status" value="3"/>
</dbReference>
<feature type="region of interest" description="Disordered" evidence="4">
    <location>
        <begin position="193"/>
        <end position="229"/>
    </location>
</feature>
<dbReference type="PANTHER" id="PTHR36108">
    <property type="entry name" value="COLOSSIN-B-RELATED"/>
    <property type="match status" value="1"/>
</dbReference>
<feature type="region of interest" description="Disordered" evidence="4">
    <location>
        <begin position="830"/>
        <end position="893"/>
    </location>
</feature>
<dbReference type="EMBL" id="CP023434">
    <property type="protein sequence ID" value="AXY26390.1"/>
    <property type="molecule type" value="Genomic_DNA"/>
</dbReference>
<sequence>MREKQLLGWLSLLLAGSCLAGIQVTAEEVNNQPIEAAAQQEVPSIQTAIQFYIQLGQGEPIPQSSVSFDLIQRDPVTYEALNIWQHRPEAPLESPLALAEGTYTLRLYDSNGFVREDQALVPLAVYSGNVSDNLNTLTQANVMADAGSMVELADVGQAYELTFQVQANDPMLPADMSLHIVLGTPDATVTLGEESAEDDQTGEPTDSSQSSEATDPAEGSDPTQASETDELADTTFTVKFADSFGQGLAGVQANLAGQTGESDASGAIVFEDVAEGTWPFEITALPEGYTYPGPLQSELLVTADSREATLTLEEAGELAEEGASLTVQVVDENQEPVADVHIGVGDKEQVSDASGQAFFTGLAPGLTPIMVVGEVPAGYLKPEQAQMVELQTGVDYAEVLTLVEEAPSQPQAIRVIDQAGEPVADARILVGEQEYTSDASGLITVEASAIGSGINYQLNSLPEGYSGQAAGVLTVNESGAPLDIQVQKEIAKGSFTLTIVDQAQEPVEGADVALGDKQLTTDAMGQVVFADLEPRRYTYTLQNLPEDYQGDVTSQEVQIAEGASESRSLTVERVKKLQDNQLSFVDQFEEPLTLDSVQIDQQAVTISAGGKVLFNQAEMGEHTYAISYKAPDNVLYEASGSFQVEEGQTEYIISVERPVELGQAELLIQDQHGQPVKGVQLAFGGLSGTSDEEGRIAFTDLELGYYNYDITELPEGYEARDQAGQAEITEGTSFTESLTVEKLKETGQLHIEVKDDQGRLIPGAKVQVNGQTLETNEAGQVEFKDLPVGNVTLTIIEVPIGYQITKQEQVVNIQVNETVQQQVTVQTVVESSEASQESQETSSTDASTSDESATSSEQASESGSRTISVDQVTGQEARSDEHSQAREATEQFRDPETGIEVWVNPIDAKNIAGIEVKVLETLEQMPEQFKGEDNDYYQITLKDANNQDVALSRIAEVKIPTRPVNKQIRVSRVANGNVSNFTFSIHNQRLTLRTQALGTFAVTYGEQALAKGSASQESASVSVSMGSHVESTKKGLPGTGERRSNVLFLLSVSLVLIGAILALNIRGRRNSR</sequence>
<keyword evidence="5" id="KW-1133">Transmembrane helix</keyword>
<feature type="compositionally biased region" description="Polar residues" evidence="4">
    <location>
        <begin position="202"/>
        <end position="213"/>
    </location>
</feature>
<dbReference type="SUPFAM" id="SSF49478">
    <property type="entry name" value="Cna protein B-type domain"/>
    <property type="match status" value="1"/>
</dbReference>
<dbReference type="Proteomes" id="UP000263232">
    <property type="component" value="Chromosome"/>
</dbReference>